<evidence type="ECO:0000256" key="3">
    <source>
        <dbReference type="RuleBase" id="RU000363"/>
    </source>
</evidence>
<dbReference type="InterPro" id="IPR020904">
    <property type="entry name" value="Sc_DH/Rdtase_CS"/>
</dbReference>
<dbReference type="PANTHER" id="PTHR44196:SF1">
    <property type="entry name" value="DEHYDROGENASE_REDUCTASE SDR FAMILY MEMBER 7B"/>
    <property type="match status" value="1"/>
</dbReference>
<dbReference type="Pfam" id="PF00106">
    <property type="entry name" value="adh_short"/>
    <property type="match status" value="1"/>
</dbReference>
<keyword evidence="5" id="KW-1185">Reference proteome</keyword>
<dbReference type="PANTHER" id="PTHR44196">
    <property type="entry name" value="DEHYDROGENASE/REDUCTASE SDR FAMILY MEMBER 7B"/>
    <property type="match status" value="1"/>
</dbReference>
<evidence type="ECO:0000313" key="4">
    <source>
        <dbReference type="EMBL" id="TCO75858.1"/>
    </source>
</evidence>
<gene>
    <name evidence="4" type="ORF">EV688_10648</name>
</gene>
<evidence type="ECO:0000256" key="2">
    <source>
        <dbReference type="ARBA" id="ARBA00023002"/>
    </source>
</evidence>
<dbReference type="GO" id="GO:0016020">
    <property type="term" value="C:membrane"/>
    <property type="evidence" value="ECO:0007669"/>
    <property type="project" value="TreeGrafter"/>
</dbReference>
<reference evidence="4 5" key="1">
    <citation type="submission" date="2019-03" db="EMBL/GenBank/DDBJ databases">
        <title>Genomic Encyclopedia of Type Strains, Phase IV (KMG-IV): sequencing the most valuable type-strain genomes for metagenomic binning, comparative biology and taxonomic classification.</title>
        <authorList>
            <person name="Goeker M."/>
        </authorList>
    </citation>
    <scope>NUCLEOTIDE SEQUENCE [LARGE SCALE GENOMIC DNA]</scope>
    <source>
        <strain evidence="4 5">DSM 23344</strain>
    </source>
</reference>
<dbReference type="GO" id="GO:0016491">
    <property type="term" value="F:oxidoreductase activity"/>
    <property type="evidence" value="ECO:0007669"/>
    <property type="project" value="UniProtKB-KW"/>
</dbReference>
<comment type="caution">
    <text evidence="4">The sequence shown here is derived from an EMBL/GenBank/DDBJ whole genome shotgun (WGS) entry which is preliminary data.</text>
</comment>
<dbReference type="EMBL" id="SLWX01000006">
    <property type="protein sequence ID" value="TCO75858.1"/>
    <property type="molecule type" value="Genomic_DNA"/>
</dbReference>
<sequence>MKTFDNTCGFITGGASGIGLAMARELGSRGMSLMLADIEADALEQAASELRHAGIEANTVVLDVGDPSAYEQVARHTLERLGKINFLFNNAGVGALSPAGQTPIADWQWVVNVNLLGVAYGVENFLPSMLALDEPCFIMNTASLAGHVANPGFGPYNATKFAVVGYSESLRLELESSHVGVAVLCPAWVKTRIAQSGRNHPDNAKAEASVDGMNAIARLIEAEGIAVEQLIDRALEAMADGTFNVFTHADFWPLVEDRLTRVRGDYQRVLKSQ</sequence>
<dbReference type="OrthoDB" id="6503536at2"/>
<protein>
    <submittedName>
        <fullName evidence="4">NADP-dependent 3-hydroxy acid dehydrogenase YdfG</fullName>
    </submittedName>
</protein>
<dbReference type="PRINTS" id="PR00081">
    <property type="entry name" value="GDHRDH"/>
</dbReference>
<dbReference type="SUPFAM" id="SSF51735">
    <property type="entry name" value="NAD(P)-binding Rossmann-fold domains"/>
    <property type="match status" value="1"/>
</dbReference>
<dbReference type="Proteomes" id="UP000294980">
    <property type="component" value="Unassembled WGS sequence"/>
</dbReference>
<name>A0A4R2L001_9GAMM</name>
<dbReference type="CDD" id="cd05233">
    <property type="entry name" value="SDR_c"/>
    <property type="match status" value="1"/>
</dbReference>
<dbReference type="InterPro" id="IPR002347">
    <property type="entry name" value="SDR_fam"/>
</dbReference>
<dbReference type="AlphaFoldDB" id="A0A4R2L001"/>
<dbReference type="PRINTS" id="PR00080">
    <property type="entry name" value="SDRFAMILY"/>
</dbReference>
<accession>A0A4R2L001</accession>
<keyword evidence="2" id="KW-0560">Oxidoreductase</keyword>
<dbReference type="PROSITE" id="PS00061">
    <property type="entry name" value="ADH_SHORT"/>
    <property type="match status" value="1"/>
</dbReference>
<organism evidence="4 5">
    <name type="scientific">Chromatocurvus halotolerans</name>
    <dbReference type="NCBI Taxonomy" id="1132028"/>
    <lineage>
        <taxon>Bacteria</taxon>
        <taxon>Pseudomonadati</taxon>
        <taxon>Pseudomonadota</taxon>
        <taxon>Gammaproteobacteria</taxon>
        <taxon>Cellvibrionales</taxon>
        <taxon>Halieaceae</taxon>
        <taxon>Chromatocurvus</taxon>
    </lineage>
</organism>
<dbReference type="RefSeq" id="WP_117316021.1">
    <property type="nucleotide sequence ID" value="NZ_QQSW01000005.1"/>
</dbReference>
<proteinExistence type="inferred from homology"/>
<comment type="similarity">
    <text evidence="1 3">Belongs to the short-chain dehydrogenases/reductases (SDR) family.</text>
</comment>
<evidence type="ECO:0000313" key="5">
    <source>
        <dbReference type="Proteomes" id="UP000294980"/>
    </source>
</evidence>
<dbReference type="InterPro" id="IPR036291">
    <property type="entry name" value="NAD(P)-bd_dom_sf"/>
</dbReference>
<dbReference type="Gene3D" id="3.40.50.720">
    <property type="entry name" value="NAD(P)-binding Rossmann-like Domain"/>
    <property type="match status" value="1"/>
</dbReference>
<evidence type="ECO:0000256" key="1">
    <source>
        <dbReference type="ARBA" id="ARBA00006484"/>
    </source>
</evidence>